<feature type="non-terminal residue" evidence="7">
    <location>
        <position position="1"/>
    </location>
</feature>
<name>A0A850Z1X8_9PASS</name>
<dbReference type="InterPro" id="IPR050758">
    <property type="entry name" value="Znf_C2H2-type"/>
</dbReference>
<evidence type="ECO:0000256" key="6">
    <source>
        <dbReference type="ARBA" id="ARBA00023242"/>
    </source>
</evidence>
<evidence type="ECO:0000256" key="5">
    <source>
        <dbReference type="ARBA" id="ARBA00022833"/>
    </source>
</evidence>
<sequence>TFIWKSVLVTPHRIHPGEQPYEFLEINQSFRKNSHHIKDHKIHTGERPYKCPEGV</sequence>
<comment type="subcellular location">
    <subcellularLocation>
        <location evidence="1">Nucleus</location>
    </subcellularLocation>
</comment>
<dbReference type="InterPro" id="IPR036236">
    <property type="entry name" value="Znf_C2H2_sf"/>
</dbReference>
<dbReference type="EMBL" id="WAAG01025426">
    <property type="protein sequence ID" value="NWH99471.1"/>
    <property type="molecule type" value="Genomic_DNA"/>
</dbReference>
<dbReference type="Proteomes" id="UP000629438">
    <property type="component" value="Unassembled WGS sequence"/>
</dbReference>
<keyword evidence="4" id="KW-0863">Zinc-finger</keyword>
<feature type="non-terminal residue" evidence="7">
    <location>
        <position position="55"/>
    </location>
</feature>
<dbReference type="GO" id="GO:0008270">
    <property type="term" value="F:zinc ion binding"/>
    <property type="evidence" value="ECO:0007669"/>
    <property type="project" value="UniProtKB-KW"/>
</dbReference>
<keyword evidence="8" id="KW-1185">Reference proteome</keyword>
<dbReference type="OrthoDB" id="10027876at2759"/>
<evidence type="ECO:0000256" key="4">
    <source>
        <dbReference type="ARBA" id="ARBA00022771"/>
    </source>
</evidence>
<dbReference type="AlphaFoldDB" id="A0A850Z1X8"/>
<comment type="caution">
    <text evidence="7">The sequence shown here is derived from an EMBL/GenBank/DDBJ whole genome shotgun (WGS) entry which is preliminary data.</text>
</comment>
<dbReference type="PANTHER" id="PTHR23234">
    <property type="entry name" value="ZNF44 PROTEIN"/>
    <property type="match status" value="1"/>
</dbReference>
<dbReference type="Gene3D" id="3.30.160.60">
    <property type="entry name" value="Classic Zinc Finger"/>
    <property type="match status" value="1"/>
</dbReference>
<reference evidence="7" key="1">
    <citation type="submission" date="2019-09" db="EMBL/GenBank/DDBJ databases">
        <title>Bird 10,000 Genomes (B10K) Project - Family phase.</title>
        <authorList>
            <person name="Zhang G."/>
        </authorList>
    </citation>
    <scope>NUCLEOTIDE SEQUENCE</scope>
    <source>
        <strain evidence="7">B10K-DU-012-47</strain>
    </source>
</reference>
<proteinExistence type="predicted"/>
<dbReference type="PANTHER" id="PTHR23234:SF8">
    <property type="entry name" value="C2H2-TYPE DOMAIN-CONTAINING PROTEIN"/>
    <property type="match status" value="1"/>
</dbReference>
<evidence type="ECO:0000313" key="8">
    <source>
        <dbReference type="Proteomes" id="UP000629438"/>
    </source>
</evidence>
<evidence type="ECO:0000256" key="1">
    <source>
        <dbReference type="ARBA" id="ARBA00004123"/>
    </source>
</evidence>
<dbReference type="GO" id="GO:0005634">
    <property type="term" value="C:nucleus"/>
    <property type="evidence" value="ECO:0007669"/>
    <property type="project" value="UniProtKB-SubCell"/>
</dbReference>
<organism evidence="7 8">
    <name type="scientific">Tichodroma muraria</name>
    <dbReference type="NCBI Taxonomy" id="237442"/>
    <lineage>
        <taxon>Eukaryota</taxon>
        <taxon>Metazoa</taxon>
        <taxon>Chordata</taxon>
        <taxon>Craniata</taxon>
        <taxon>Vertebrata</taxon>
        <taxon>Euteleostomi</taxon>
        <taxon>Archelosauria</taxon>
        <taxon>Archosauria</taxon>
        <taxon>Dinosauria</taxon>
        <taxon>Saurischia</taxon>
        <taxon>Theropoda</taxon>
        <taxon>Coelurosauria</taxon>
        <taxon>Aves</taxon>
        <taxon>Neognathae</taxon>
        <taxon>Neoaves</taxon>
        <taxon>Telluraves</taxon>
        <taxon>Australaves</taxon>
        <taxon>Passeriformes</taxon>
        <taxon>Sittidae</taxon>
        <taxon>Tichodroma</taxon>
    </lineage>
</organism>
<evidence type="ECO:0000256" key="3">
    <source>
        <dbReference type="ARBA" id="ARBA00022737"/>
    </source>
</evidence>
<keyword evidence="6" id="KW-0539">Nucleus</keyword>
<keyword evidence="2" id="KW-0479">Metal-binding</keyword>
<gene>
    <name evidence="7" type="primary">Zfp14</name>
    <name evidence="7" type="ORF">TICMUR_R08321</name>
</gene>
<keyword evidence="3" id="KW-0677">Repeat</keyword>
<dbReference type="SUPFAM" id="SSF57667">
    <property type="entry name" value="beta-beta-alpha zinc fingers"/>
    <property type="match status" value="1"/>
</dbReference>
<keyword evidence="5" id="KW-0862">Zinc</keyword>
<evidence type="ECO:0000256" key="2">
    <source>
        <dbReference type="ARBA" id="ARBA00022723"/>
    </source>
</evidence>
<evidence type="ECO:0000313" key="7">
    <source>
        <dbReference type="EMBL" id="NWH99471.1"/>
    </source>
</evidence>
<accession>A0A850Z1X8</accession>
<protein>
    <submittedName>
        <fullName evidence="7">ZFP14 protein</fullName>
    </submittedName>
</protein>